<dbReference type="InterPro" id="IPR036890">
    <property type="entry name" value="HATPase_C_sf"/>
</dbReference>
<comment type="catalytic activity">
    <reaction evidence="1">
        <text>ATP + protein L-histidine = ADP + protein N-phospho-L-histidine.</text>
        <dbReference type="EC" id="2.7.13.3"/>
    </reaction>
</comment>
<keyword evidence="16" id="KW-0675">Receptor</keyword>
<keyword evidence="7" id="KW-0285">Flavoprotein</keyword>
<dbReference type="PROSITE" id="PS50112">
    <property type="entry name" value="PAS"/>
    <property type="match status" value="2"/>
</dbReference>
<comment type="caution">
    <text evidence="19">The sequence shown here is derived from an EMBL/GenBank/DDBJ whole genome shotgun (WGS) entry which is preliminary data.</text>
</comment>
<dbReference type="SMART" id="SM00091">
    <property type="entry name" value="PAS"/>
    <property type="match status" value="3"/>
</dbReference>
<keyword evidence="12" id="KW-0418">Kinase</keyword>
<dbReference type="FunFam" id="3.30.450.20:FF:000099">
    <property type="entry name" value="Sensory box sensor histidine kinase"/>
    <property type="match status" value="1"/>
</dbReference>
<accession>A0AA37TMS4</accession>
<dbReference type="Gene3D" id="3.30.450.20">
    <property type="entry name" value="PAS domain"/>
    <property type="match status" value="4"/>
</dbReference>
<dbReference type="Proteomes" id="UP001157440">
    <property type="component" value="Unassembled WGS sequence"/>
</dbReference>
<keyword evidence="13" id="KW-0067">ATP-binding</keyword>
<protein>
    <recommendedName>
        <fullName evidence="3">Blue-light-activated histidine kinase</fullName>
        <ecNumber evidence="2">2.7.13.3</ecNumber>
    </recommendedName>
</protein>
<evidence type="ECO:0000256" key="12">
    <source>
        <dbReference type="ARBA" id="ARBA00022777"/>
    </source>
</evidence>
<feature type="domain" description="PAS" evidence="17">
    <location>
        <begin position="258"/>
        <end position="316"/>
    </location>
</feature>
<proteinExistence type="predicted"/>
<dbReference type="PROSITE" id="PS51257">
    <property type="entry name" value="PROKAR_LIPOPROTEIN"/>
    <property type="match status" value="1"/>
</dbReference>
<feature type="domain" description="PAC" evidence="18">
    <location>
        <begin position="204"/>
        <end position="257"/>
    </location>
</feature>
<dbReference type="GO" id="GO:0004673">
    <property type="term" value="F:protein histidine kinase activity"/>
    <property type="evidence" value="ECO:0007669"/>
    <property type="project" value="UniProtKB-EC"/>
</dbReference>
<keyword evidence="14" id="KW-0157">Chromophore</keyword>
<reference evidence="20" key="1">
    <citation type="journal article" date="2019" name="Int. J. Syst. Evol. Microbiol.">
        <title>The Global Catalogue of Microorganisms (GCM) 10K type strain sequencing project: providing services to taxonomists for standard genome sequencing and annotation.</title>
        <authorList>
            <consortium name="The Broad Institute Genomics Platform"/>
            <consortium name="The Broad Institute Genome Sequencing Center for Infectious Disease"/>
            <person name="Wu L."/>
            <person name="Ma J."/>
        </authorList>
    </citation>
    <scope>NUCLEOTIDE SEQUENCE [LARGE SCALE GENOMIC DNA]</scope>
    <source>
        <strain evidence="20">NBRC 103632</strain>
    </source>
</reference>
<evidence type="ECO:0000256" key="9">
    <source>
        <dbReference type="ARBA" id="ARBA00022679"/>
    </source>
</evidence>
<dbReference type="Gene3D" id="3.30.565.10">
    <property type="entry name" value="Histidine kinase-like ATPase, C-terminal domain"/>
    <property type="match status" value="1"/>
</dbReference>
<dbReference type="AlphaFoldDB" id="A0AA37TMS4"/>
<dbReference type="SMART" id="SM00911">
    <property type="entry name" value="HWE_HK"/>
    <property type="match status" value="1"/>
</dbReference>
<evidence type="ECO:0000256" key="4">
    <source>
        <dbReference type="ARBA" id="ARBA00022543"/>
    </source>
</evidence>
<dbReference type="PANTHER" id="PTHR41523">
    <property type="entry name" value="TWO-COMPONENT SYSTEM SENSOR PROTEIN"/>
    <property type="match status" value="1"/>
</dbReference>
<dbReference type="GO" id="GO:0009881">
    <property type="term" value="F:photoreceptor activity"/>
    <property type="evidence" value="ECO:0007669"/>
    <property type="project" value="UniProtKB-KW"/>
</dbReference>
<evidence type="ECO:0000256" key="3">
    <source>
        <dbReference type="ARBA" id="ARBA00021740"/>
    </source>
</evidence>
<keyword evidence="9" id="KW-0808">Transferase</keyword>
<feature type="domain" description="PAC" evidence="18">
    <location>
        <begin position="585"/>
        <end position="638"/>
    </location>
</feature>
<keyword evidence="5" id="KW-0597">Phosphoprotein</keyword>
<keyword evidence="11" id="KW-0547">Nucleotide-binding</keyword>
<dbReference type="Pfam" id="PF08448">
    <property type="entry name" value="PAS_4"/>
    <property type="match status" value="2"/>
</dbReference>
<dbReference type="CDD" id="cd00130">
    <property type="entry name" value="PAS"/>
    <property type="match status" value="3"/>
</dbReference>
<dbReference type="EMBL" id="BSPL01000030">
    <property type="protein sequence ID" value="GLS73789.1"/>
    <property type="molecule type" value="Genomic_DNA"/>
</dbReference>
<organism evidence="19 20">
    <name type="scientific">Methylobacterium tardum</name>
    <dbReference type="NCBI Taxonomy" id="374432"/>
    <lineage>
        <taxon>Bacteria</taxon>
        <taxon>Pseudomonadati</taxon>
        <taxon>Pseudomonadota</taxon>
        <taxon>Alphaproteobacteria</taxon>
        <taxon>Hyphomicrobiales</taxon>
        <taxon>Methylobacteriaceae</taxon>
        <taxon>Methylobacterium</taxon>
    </lineage>
</organism>
<dbReference type="Pfam" id="PF08447">
    <property type="entry name" value="PAS_3"/>
    <property type="match status" value="2"/>
</dbReference>
<evidence type="ECO:0000313" key="20">
    <source>
        <dbReference type="Proteomes" id="UP001157440"/>
    </source>
</evidence>
<evidence type="ECO:0000256" key="1">
    <source>
        <dbReference type="ARBA" id="ARBA00000085"/>
    </source>
</evidence>
<keyword evidence="15" id="KW-0843">Virulence</keyword>
<evidence type="ECO:0000313" key="19">
    <source>
        <dbReference type="EMBL" id="GLS73789.1"/>
    </source>
</evidence>
<evidence type="ECO:0000256" key="7">
    <source>
        <dbReference type="ARBA" id="ARBA00022630"/>
    </source>
</evidence>
<dbReference type="Gene3D" id="2.10.70.100">
    <property type="match status" value="1"/>
</dbReference>
<keyword evidence="4" id="KW-0600">Photoreceptor protein</keyword>
<dbReference type="InterPro" id="IPR013656">
    <property type="entry name" value="PAS_4"/>
</dbReference>
<evidence type="ECO:0000256" key="10">
    <source>
        <dbReference type="ARBA" id="ARBA00022737"/>
    </source>
</evidence>
<evidence type="ECO:0000256" key="14">
    <source>
        <dbReference type="ARBA" id="ARBA00022991"/>
    </source>
</evidence>
<name>A0AA37TMS4_9HYPH</name>
<evidence type="ECO:0000256" key="11">
    <source>
        <dbReference type="ARBA" id="ARBA00022741"/>
    </source>
</evidence>
<evidence type="ECO:0000256" key="8">
    <source>
        <dbReference type="ARBA" id="ARBA00022643"/>
    </source>
</evidence>
<keyword evidence="8" id="KW-0288">FMN</keyword>
<evidence type="ECO:0000259" key="18">
    <source>
        <dbReference type="PROSITE" id="PS50113"/>
    </source>
</evidence>
<evidence type="ECO:0000256" key="2">
    <source>
        <dbReference type="ARBA" id="ARBA00012438"/>
    </source>
</evidence>
<dbReference type="Pfam" id="PF07536">
    <property type="entry name" value="HWE_HK"/>
    <property type="match status" value="1"/>
</dbReference>
<dbReference type="InterPro" id="IPR035965">
    <property type="entry name" value="PAS-like_dom_sf"/>
</dbReference>
<evidence type="ECO:0000256" key="5">
    <source>
        <dbReference type="ARBA" id="ARBA00022553"/>
    </source>
</evidence>
<dbReference type="NCBIfam" id="TIGR00229">
    <property type="entry name" value="sensory_box"/>
    <property type="match status" value="3"/>
</dbReference>
<dbReference type="GO" id="GO:0005524">
    <property type="term" value="F:ATP binding"/>
    <property type="evidence" value="ECO:0007669"/>
    <property type="project" value="UniProtKB-KW"/>
</dbReference>
<evidence type="ECO:0000259" key="17">
    <source>
        <dbReference type="PROSITE" id="PS50112"/>
    </source>
</evidence>
<sequence length="843" mass="92965">MSAVEKLCDRDLAGSGLVGLACGSRGADGTVAEWRAVLERQSGRNDRGRRLWKRVHAVESCANFPDQLIGFRASSCLAGAQRPAHSHRMPEIATSAFPHFLEGGGQMGAMMRAHDWSSSSLGPPTEWPASLCSTVSLLLGSRFPMFTAFGAELGFLYNDAYAEILGGKHPAALGARFQDVWREIWSDIVPLVEKALSGEPTWVEDMPLSMNRHGHDELTWFTFSYSPVRNEDGTVAGMFCACTETTGRLRAEERLRESEQQLRLATEAGEIGLWDVDEVNDTLFWQPCVKAMFGISPDVPVSMADYYAGLHPDDREATSAAYAATKDPASPALYDVEYRTIGREDGRVRWVAATGRGLFADGRCVRVIGTARDITARKQAEAASFERDARLQAVFSQAGAGFAMTDLAGGITEANDAYCKIVGRARGELLGLTMQDITHPDDLTRNIPLLQAVRLEGTGFDIEKRYLRPDGEVVWVRNSVTPVRADDGTISAVLIVSVDITDRVHADSALRESEARQRALIEGVPQLVWRAVGVGHWTWASPQWTAFTGQPEPESRGFGWLEPMHPDDRPRALSAWSQAPRTGSLDVEYRLRNAAEDRYRWFQTRAVPVRDANGAILEWFGTSTDIDDLRRLQEQQQVMVAELQHRTRNLIAVVTSIAKETLAQTGPGQAFVAQFQDRLAALSRVQGLLSRSNETPITIEALVRMELDALGVGDLHATLRGPPVSLRPSMVQTLALAIHELATNARKHGALATPGGCLTVNWSKRIEDGSARQRCWLVMDWRETSAQPALQEAERPEHRGYGRELIEDALPFALGARTRFELDADGVRCRIELPLDKRGSTET</sequence>
<dbReference type="InterPro" id="IPR000700">
    <property type="entry name" value="PAS-assoc_C"/>
</dbReference>
<dbReference type="PANTHER" id="PTHR41523:SF8">
    <property type="entry name" value="ETHYLENE RESPONSE SENSOR PROTEIN"/>
    <property type="match status" value="1"/>
</dbReference>
<gene>
    <name evidence="19" type="ORF">GCM10007890_58040</name>
</gene>
<evidence type="ECO:0000256" key="6">
    <source>
        <dbReference type="ARBA" id="ARBA00022606"/>
    </source>
</evidence>
<keyword evidence="6" id="KW-0716">Sensory transduction</keyword>
<feature type="domain" description="PAS" evidence="17">
    <location>
        <begin position="387"/>
        <end position="442"/>
    </location>
</feature>
<keyword evidence="10" id="KW-0677">Repeat</keyword>
<dbReference type="PROSITE" id="PS50113">
    <property type="entry name" value="PAC"/>
    <property type="match status" value="4"/>
</dbReference>
<feature type="domain" description="PAC" evidence="18">
    <location>
        <begin position="334"/>
        <end position="386"/>
    </location>
</feature>
<dbReference type="SMART" id="SM00086">
    <property type="entry name" value="PAC"/>
    <property type="match status" value="4"/>
</dbReference>
<dbReference type="RefSeq" id="WP_238200082.1">
    <property type="nucleotide sequence ID" value="NZ_BPQZ01000059.1"/>
</dbReference>
<feature type="domain" description="PAC" evidence="18">
    <location>
        <begin position="460"/>
        <end position="512"/>
    </location>
</feature>
<evidence type="ECO:0000256" key="15">
    <source>
        <dbReference type="ARBA" id="ARBA00023026"/>
    </source>
</evidence>
<dbReference type="InterPro" id="IPR011102">
    <property type="entry name" value="Sig_transdc_His_kinase_HWE"/>
</dbReference>
<dbReference type="InterPro" id="IPR001610">
    <property type="entry name" value="PAC"/>
</dbReference>
<evidence type="ECO:0000256" key="13">
    <source>
        <dbReference type="ARBA" id="ARBA00022840"/>
    </source>
</evidence>
<dbReference type="InterPro" id="IPR000014">
    <property type="entry name" value="PAS"/>
</dbReference>
<evidence type="ECO:0000256" key="16">
    <source>
        <dbReference type="ARBA" id="ARBA00023170"/>
    </source>
</evidence>
<dbReference type="InterPro" id="IPR013655">
    <property type="entry name" value="PAS_fold_3"/>
</dbReference>
<keyword evidence="20" id="KW-1185">Reference proteome</keyword>
<dbReference type="EC" id="2.7.13.3" evidence="2"/>
<dbReference type="SUPFAM" id="SSF55785">
    <property type="entry name" value="PYP-like sensor domain (PAS domain)"/>
    <property type="match status" value="4"/>
</dbReference>